<keyword evidence="2" id="KW-0472">Membrane</keyword>
<dbReference type="EMBL" id="JARJCN010000056">
    <property type="protein sequence ID" value="KAJ7080165.1"/>
    <property type="molecule type" value="Genomic_DNA"/>
</dbReference>
<dbReference type="Proteomes" id="UP001222325">
    <property type="component" value="Unassembled WGS sequence"/>
</dbReference>
<feature type="transmembrane region" description="Helical" evidence="2">
    <location>
        <begin position="12"/>
        <end position="36"/>
    </location>
</feature>
<feature type="compositionally biased region" description="Low complexity" evidence="1">
    <location>
        <begin position="338"/>
        <end position="349"/>
    </location>
</feature>
<dbReference type="PANTHER" id="PTHR40465:SF1">
    <property type="entry name" value="DUF6534 DOMAIN-CONTAINING PROTEIN"/>
    <property type="match status" value="1"/>
</dbReference>
<gene>
    <name evidence="4" type="ORF">B0H15DRAFT_857129</name>
</gene>
<protein>
    <recommendedName>
        <fullName evidence="3">DUF6534 domain-containing protein</fullName>
    </recommendedName>
</protein>
<dbReference type="Pfam" id="PF20152">
    <property type="entry name" value="DUF6534"/>
    <property type="match status" value="1"/>
</dbReference>
<feature type="transmembrane region" description="Helical" evidence="2">
    <location>
        <begin position="48"/>
        <end position="70"/>
    </location>
</feature>
<organism evidence="4 5">
    <name type="scientific">Mycena belliarum</name>
    <dbReference type="NCBI Taxonomy" id="1033014"/>
    <lineage>
        <taxon>Eukaryota</taxon>
        <taxon>Fungi</taxon>
        <taxon>Dikarya</taxon>
        <taxon>Basidiomycota</taxon>
        <taxon>Agaricomycotina</taxon>
        <taxon>Agaricomycetes</taxon>
        <taxon>Agaricomycetidae</taxon>
        <taxon>Agaricales</taxon>
        <taxon>Marasmiineae</taxon>
        <taxon>Mycenaceae</taxon>
        <taxon>Mycena</taxon>
    </lineage>
</organism>
<feature type="transmembrane region" description="Helical" evidence="2">
    <location>
        <begin position="199"/>
        <end position="224"/>
    </location>
</feature>
<evidence type="ECO:0000313" key="4">
    <source>
        <dbReference type="EMBL" id="KAJ7080165.1"/>
    </source>
</evidence>
<evidence type="ECO:0000313" key="5">
    <source>
        <dbReference type="Proteomes" id="UP001222325"/>
    </source>
</evidence>
<dbReference type="InterPro" id="IPR045339">
    <property type="entry name" value="DUF6534"/>
</dbReference>
<feature type="transmembrane region" description="Helical" evidence="2">
    <location>
        <begin position="116"/>
        <end position="137"/>
    </location>
</feature>
<keyword evidence="5" id="KW-1185">Reference proteome</keyword>
<dbReference type="AlphaFoldDB" id="A0AAD6U033"/>
<keyword evidence="2" id="KW-0812">Transmembrane</keyword>
<keyword evidence="2" id="KW-1133">Transmembrane helix</keyword>
<evidence type="ECO:0000256" key="2">
    <source>
        <dbReference type="SAM" id="Phobius"/>
    </source>
</evidence>
<reference evidence="4" key="1">
    <citation type="submission" date="2023-03" db="EMBL/GenBank/DDBJ databases">
        <title>Massive genome expansion in bonnet fungi (Mycena s.s.) driven by repeated elements and novel gene families across ecological guilds.</title>
        <authorList>
            <consortium name="Lawrence Berkeley National Laboratory"/>
            <person name="Harder C.B."/>
            <person name="Miyauchi S."/>
            <person name="Viragh M."/>
            <person name="Kuo A."/>
            <person name="Thoen E."/>
            <person name="Andreopoulos B."/>
            <person name="Lu D."/>
            <person name="Skrede I."/>
            <person name="Drula E."/>
            <person name="Henrissat B."/>
            <person name="Morin E."/>
            <person name="Kohler A."/>
            <person name="Barry K."/>
            <person name="LaButti K."/>
            <person name="Morin E."/>
            <person name="Salamov A."/>
            <person name="Lipzen A."/>
            <person name="Mereny Z."/>
            <person name="Hegedus B."/>
            <person name="Baldrian P."/>
            <person name="Stursova M."/>
            <person name="Weitz H."/>
            <person name="Taylor A."/>
            <person name="Grigoriev I.V."/>
            <person name="Nagy L.G."/>
            <person name="Martin F."/>
            <person name="Kauserud H."/>
        </authorList>
    </citation>
    <scope>NUCLEOTIDE SEQUENCE</scope>
    <source>
        <strain evidence="4">CBHHK173m</strain>
    </source>
</reference>
<comment type="caution">
    <text evidence="4">The sequence shown here is derived from an EMBL/GenBank/DDBJ whole genome shotgun (WGS) entry which is preliminary data.</text>
</comment>
<dbReference type="PANTHER" id="PTHR40465">
    <property type="entry name" value="CHROMOSOME 1, WHOLE GENOME SHOTGUN SEQUENCE"/>
    <property type="match status" value="1"/>
</dbReference>
<feature type="domain" description="DUF6534" evidence="3">
    <location>
        <begin position="163"/>
        <end position="250"/>
    </location>
</feature>
<accession>A0AAD6U033</accession>
<feature type="region of interest" description="Disordered" evidence="1">
    <location>
        <begin position="303"/>
        <end position="349"/>
    </location>
</feature>
<feature type="transmembrane region" description="Helical" evidence="2">
    <location>
        <begin position="157"/>
        <end position="178"/>
    </location>
</feature>
<feature type="transmembrane region" description="Helical" evidence="2">
    <location>
        <begin position="82"/>
        <end position="104"/>
    </location>
</feature>
<evidence type="ECO:0000256" key="1">
    <source>
        <dbReference type="SAM" id="MobiDB-lite"/>
    </source>
</evidence>
<evidence type="ECO:0000259" key="3">
    <source>
        <dbReference type="Pfam" id="PF20152"/>
    </source>
</evidence>
<sequence length="349" mass="38266">MPPLPNVQLSYGPMLIGVFFNMILYGVFIGQALTYYKSYHQDGARMRYFVLYLFVLETLNTGFDMAMMYQPLILEYGQKPNYFPVVFITEPMIVVLVSTPIQMFFAWRIWSITKMVLVPVIICIFSVAALAGGLWTAGSIGIIKQFSHKPELHDPALLWFLASCVADVLITVSLVMTLSHRKTGFVATDSVIDKIIRSTIQTGFVTAVFSILDVICFMVFPYYAVNFVWDLALSKLYSNALLSTLNARAHLNAISAPRPSGPPEYTAHNLVFEDMALVTGGTRDIGTLASKFDEAATATEPEMESAAASADLGLPRGLSSGDSGDADITETPRMMLYSGGSSTTCGRTS</sequence>
<name>A0AAD6U033_9AGAR</name>
<proteinExistence type="predicted"/>